<comment type="similarity">
    <text evidence="2 6">Belongs to the ABC-3 integral membrane protein family.</text>
</comment>
<dbReference type="GO" id="GO:0055085">
    <property type="term" value="P:transmembrane transport"/>
    <property type="evidence" value="ECO:0007669"/>
    <property type="project" value="InterPro"/>
</dbReference>
<feature type="transmembrane region" description="Helical" evidence="8">
    <location>
        <begin position="227"/>
        <end position="247"/>
    </location>
</feature>
<evidence type="ECO:0000256" key="3">
    <source>
        <dbReference type="ARBA" id="ARBA00022692"/>
    </source>
</evidence>
<feature type="transmembrane region" description="Helical" evidence="8">
    <location>
        <begin position="141"/>
        <end position="159"/>
    </location>
</feature>
<keyword evidence="6" id="KW-0813">Transport</keyword>
<evidence type="ECO:0000256" key="4">
    <source>
        <dbReference type="ARBA" id="ARBA00022989"/>
    </source>
</evidence>
<dbReference type="GO" id="GO:0043190">
    <property type="term" value="C:ATP-binding cassette (ABC) transporter complex"/>
    <property type="evidence" value="ECO:0007669"/>
    <property type="project" value="InterPro"/>
</dbReference>
<reference evidence="10" key="1">
    <citation type="submission" date="2016-10" db="EMBL/GenBank/DDBJ databases">
        <authorList>
            <person name="Varghese N."/>
            <person name="Submissions S."/>
        </authorList>
    </citation>
    <scope>NUCLEOTIDE SEQUENCE [LARGE SCALE GENOMIC DNA]</scope>
    <source>
        <strain evidence="10">KPR-1</strain>
    </source>
</reference>
<feature type="compositionally biased region" description="Low complexity" evidence="7">
    <location>
        <begin position="281"/>
        <end position="290"/>
    </location>
</feature>
<dbReference type="EMBL" id="FNQV01000019">
    <property type="protein sequence ID" value="SEA74808.1"/>
    <property type="molecule type" value="Genomic_DNA"/>
</dbReference>
<dbReference type="CDD" id="cd06550">
    <property type="entry name" value="TM_ABC_iron-siderophores_like"/>
    <property type="match status" value="1"/>
</dbReference>
<dbReference type="PANTHER" id="PTHR30477">
    <property type="entry name" value="ABC-TRANSPORTER METAL-BINDING PROTEIN"/>
    <property type="match status" value="1"/>
</dbReference>
<protein>
    <submittedName>
        <fullName evidence="9">Anchored repeat-type ABC transporter, permease subunit</fullName>
    </submittedName>
</protein>
<dbReference type="SUPFAM" id="SSF81345">
    <property type="entry name" value="ABC transporter involved in vitamin B12 uptake, BtuC"/>
    <property type="match status" value="1"/>
</dbReference>
<dbReference type="GO" id="GO:0010043">
    <property type="term" value="P:response to zinc ion"/>
    <property type="evidence" value="ECO:0007669"/>
    <property type="project" value="TreeGrafter"/>
</dbReference>
<feature type="transmembrane region" description="Helical" evidence="8">
    <location>
        <begin position="98"/>
        <end position="121"/>
    </location>
</feature>
<dbReference type="Proteomes" id="UP000199288">
    <property type="component" value="Unassembled WGS sequence"/>
</dbReference>
<gene>
    <name evidence="9" type="ORF">SAMN02910418_02314</name>
</gene>
<evidence type="ECO:0000256" key="1">
    <source>
        <dbReference type="ARBA" id="ARBA00004141"/>
    </source>
</evidence>
<dbReference type="Gene3D" id="1.10.3470.10">
    <property type="entry name" value="ABC transporter involved in vitamin B12 uptake, BtuC"/>
    <property type="match status" value="1"/>
</dbReference>
<sequence length="334" mass="35058">MLSPLDFLTDLFNPMLAFLPKALIVALVSSLVAGVVGTHVVLRGMAFIGDAVAHAVFPGLAAAFVLQGSLIVGGATSGVLTAIAVAVFAQNRRVKEDAIIGIFFAGAFALGIVIISFSPGYAGSLQQFVFGSLTGVTDSDLIAVAVVALFVVATLAALHKELVTASVDRESAAALGVPVFALDLLLYILVAVSVVIAVQTIGNILVLALLVTPAATARLLTEKVGTMMVLAPIIGMASSFVGVYLSWSLDLPTGGRHRLDRHRHLPRLLAARPSPRPAATPPTSSTDGPPNAGRAAINWRYDPPSHHRCVHLTTDHRRPDRRLDCRMRTADSCV</sequence>
<keyword evidence="10" id="KW-1185">Reference proteome</keyword>
<dbReference type="InterPro" id="IPR022392">
    <property type="entry name" value="Anch_rpt-typ_ABC_trnsprt_perm"/>
</dbReference>
<evidence type="ECO:0000256" key="8">
    <source>
        <dbReference type="SAM" id="Phobius"/>
    </source>
</evidence>
<feature type="transmembrane region" description="Helical" evidence="8">
    <location>
        <begin position="44"/>
        <end position="64"/>
    </location>
</feature>
<evidence type="ECO:0000313" key="10">
    <source>
        <dbReference type="Proteomes" id="UP000199288"/>
    </source>
</evidence>
<name>A0A1H4DQK8_9ACTO</name>
<evidence type="ECO:0000256" key="6">
    <source>
        <dbReference type="RuleBase" id="RU003943"/>
    </source>
</evidence>
<dbReference type="InterPro" id="IPR001626">
    <property type="entry name" value="ABC_TroCD"/>
</dbReference>
<evidence type="ECO:0000313" key="9">
    <source>
        <dbReference type="EMBL" id="SEA74808.1"/>
    </source>
</evidence>
<feature type="region of interest" description="Disordered" evidence="7">
    <location>
        <begin position="270"/>
        <end position="299"/>
    </location>
</feature>
<evidence type="ECO:0000256" key="2">
    <source>
        <dbReference type="ARBA" id="ARBA00008034"/>
    </source>
</evidence>
<dbReference type="AlphaFoldDB" id="A0A1H4DQK8"/>
<dbReference type="NCBIfam" id="TIGR03770">
    <property type="entry name" value="anch_rpt_perm"/>
    <property type="match status" value="1"/>
</dbReference>
<proteinExistence type="inferred from homology"/>
<dbReference type="Pfam" id="PF00950">
    <property type="entry name" value="ABC-3"/>
    <property type="match status" value="1"/>
</dbReference>
<keyword evidence="5 8" id="KW-0472">Membrane</keyword>
<keyword evidence="4 8" id="KW-1133">Transmembrane helix</keyword>
<accession>A0A1H4DQK8</accession>
<dbReference type="PANTHER" id="PTHR30477:SF13">
    <property type="entry name" value="IRON TRANSPORT SYSTEM MEMBRANE PROTEIN HI_0360-RELATED"/>
    <property type="match status" value="1"/>
</dbReference>
<keyword evidence="3 6" id="KW-0812">Transmembrane</keyword>
<organism evidence="9 10">
    <name type="scientific">Bowdeniella nasicola</name>
    <dbReference type="NCBI Taxonomy" id="208480"/>
    <lineage>
        <taxon>Bacteria</taxon>
        <taxon>Bacillati</taxon>
        <taxon>Actinomycetota</taxon>
        <taxon>Actinomycetes</taxon>
        <taxon>Actinomycetales</taxon>
        <taxon>Actinomycetaceae</taxon>
        <taxon>Bowdeniella</taxon>
    </lineage>
</organism>
<evidence type="ECO:0000256" key="5">
    <source>
        <dbReference type="ARBA" id="ARBA00023136"/>
    </source>
</evidence>
<feature type="transmembrane region" description="Helical" evidence="8">
    <location>
        <begin position="15"/>
        <end position="37"/>
    </location>
</feature>
<comment type="subcellular location">
    <subcellularLocation>
        <location evidence="6">Cell membrane</location>
        <topology evidence="6">Multi-pass membrane protein</topology>
    </subcellularLocation>
    <subcellularLocation>
        <location evidence="1">Membrane</location>
        <topology evidence="1">Multi-pass membrane protein</topology>
    </subcellularLocation>
</comment>
<evidence type="ECO:0000256" key="7">
    <source>
        <dbReference type="SAM" id="MobiDB-lite"/>
    </source>
</evidence>
<feature type="transmembrane region" description="Helical" evidence="8">
    <location>
        <begin position="70"/>
        <end position="89"/>
    </location>
</feature>
<dbReference type="InterPro" id="IPR037294">
    <property type="entry name" value="ABC_BtuC-like"/>
</dbReference>